<dbReference type="EMBL" id="LWDL01000031">
    <property type="protein sequence ID" value="OQW49487.1"/>
    <property type="molecule type" value="Genomic_DNA"/>
</dbReference>
<evidence type="ECO:0000259" key="3">
    <source>
        <dbReference type="Pfam" id="PF02826"/>
    </source>
</evidence>
<dbReference type="InterPro" id="IPR036291">
    <property type="entry name" value="NAD(P)-bd_dom_sf"/>
</dbReference>
<comment type="caution">
    <text evidence="4">The sequence shown here is derived from an EMBL/GenBank/DDBJ whole genome shotgun (WGS) entry which is preliminary data.</text>
</comment>
<dbReference type="Pfam" id="PF02826">
    <property type="entry name" value="2-Hacid_dh_C"/>
    <property type="match status" value="1"/>
</dbReference>
<dbReference type="RefSeq" id="WP_376800039.1">
    <property type="nucleotide sequence ID" value="NZ_DBNB01000019.1"/>
</dbReference>
<reference evidence="4 5" key="1">
    <citation type="journal article" date="2017" name="Water Res.">
        <title>Comammox in drinking water systems.</title>
        <authorList>
            <person name="Wang Y."/>
            <person name="Ma L."/>
            <person name="Mao Y."/>
            <person name="Jiang X."/>
            <person name="Xia Y."/>
            <person name="Yu K."/>
            <person name="Li B."/>
            <person name="Zhang T."/>
        </authorList>
    </citation>
    <scope>NUCLEOTIDE SEQUENCE [LARGE SCALE GENOMIC DNA]</scope>
    <source>
        <strain evidence="4">SG_bin8</strain>
    </source>
</reference>
<dbReference type="SUPFAM" id="SSF51735">
    <property type="entry name" value="NAD(P)-binding Rossmann-fold domains"/>
    <property type="match status" value="1"/>
</dbReference>
<gene>
    <name evidence="4" type="ORF">A4S15_01740</name>
</gene>
<dbReference type="SUPFAM" id="SSF52283">
    <property type="entry name" value="Formate/glycerate dehydrogenase catalytic domain-like"/>
    <property type="match status" value="1"/>
</dbReference>
<keyword evidence="2" id="KW-0520">NAD</keyword>
<protein>
    <submittedName>
        <fullName evidence="4">Glyoxylate/hydroxypyruvate reductase A</fullName>
    </submittedName>
</protein>
<dbReference type="STRING" id="1827387.A4S15_01740"/>
<keyword evidence="1" id="KW-0560">Oxidoreductase</keyword>
<feature type="domain" description="D-isomer specific 2-hydroxyacid dehydrogenase NAD-binding" evidence="3">
    <location>
        <begin position="107"/>
        <end position="283"/>
    </location>
</feature>
<evidence type="ECO:0000256" key="2">
    <source>
        <dbReference type="ARBA" id="ARBA00023027"/>
    </source>
</evidence>
<dbReference type="Proteomes" id="UP000192872">
    <property type="component" value="Unassembled WGS sequence"/>
</dbReference>
<dbReference type="Gene3D" id="3.40.50.720">
    <property type="entry name" value="NAD(P)-binding Rossmann-like Domain"/>
    <property type="match status" value="2"/>
</dbReference>
<dbReference type="PANTHER" id="PTHR43333">
    <property type="entry name" value="2-HACID_DH_C DOMAIN-CONTAINING PROTEIN"/>
    <property type="match status" value="1"/>
</dbReference>
<proteinExistence type="predicted"/>
<keyword evidence="4" id="KW-0670">Pyruvate</keyword>
<dbReference type="CDD" id="cd12164">
    <property type="entry name" value="GDH_like_2"/>
    <property type="match status" value="1"/>
</dbReference>
<evidence type="ECO:0000313" key="4">
    <source>
        <dbReference type="EMBL" id="OQW49487.1"/>
    </source>
</evidence>
<evidence type="ECO:0000256" key="1">
    <source>
        <dbReference type="ARBA" id="ARBA00023002"/>
    </source>
</evidence>
<dbReference type="InterPro" id="IPR006140">
    <property type="entry name" value="D-isomer_DH_NAD-bd"/>
</dbReference>
<dbReference type="AlphaFoldDB" id="A0A1W9HQF1"/>
<name>A0A1W9HQF1_9HYPH</name>
<dbReference type="GO" id="GO:0051287">
    <property type="term" value="F:NAD binding"/>
    <property type="evidence" value="ECO:0007669"/>
    <property type="project" value="InterPro"/>
</dbReference>
<organism evidence="4 5">
    <name type="scientific">Candidatus Raskinella chloraquaticus</name>
    <dbReference type="NCBI Taxonomy" id="1951219"/>
    <lineage>
        <taxon>Bacteria</taxon>
        <taxon>Pseudomonadati</taxon>
        <taxon>Pseudomonadota</taxon>
        <taxon>Alphaproteobacteria</taxon>
        <taxon>Hyphomicrobiales</taxon>
        <taxon>Phreatobacteraceae</taxon>
        <taxon>Candidatus Raskinella</taxon>
    </lineage>
</organism>
<evidence type="ECO:0000313" key="5">
    <source>
        <dbReference type="Proteomes" id="UP000192872"/>
    </source>
</evidence>
<sequence length="318" mass="34357">MTMLLAITGGSDGWAPERWRERLRQHLPEMDFVIAGVDDFDPAAIRYAAVWKPTKGYLATLPRLSLIFNLGAGVDAVMADPTLPDVPLVRVATDDLTNRMSEYVLLHVLMAHRRQAPLASAQKRRQWDGRLQWAAKDLRVGVMGLGVIGTDAVHKLAMVGFNVAGWSRTPRSVPGIACFDGAAGLDDFLARSDVLVVLLPLTAQTRGIVDRVLLRKLPHDGPLGAPVLINAGRGGLQIEDDILAALDDGTLGQATLDVFNTEPLPSDHPLWSHPRVTITPHNAADSDAEAIAAYIAAQIRSHECGAALANVVDRTRGY</sequence>
<accession>A0A1W9HQF1</accession>
<dbReference type="PANTHER" id="PTHR43333:SF1">
    <property type="entry name" value="D-ISOMER SPECIFIC 2-HYDROXYACID DEHYDROGENASE NAD-BINDING DOMAIN-CONTAINING PROTEIN"/>
    <property type="match status" value="1"/>
</dbReference>
<dbReference type="GO" id="GO:0016491">
    <property type="term" value="F:oxidoreductase activity"/>
    <property type="evidence" value="ECO:0007669"/>
    <property type="project" value="UniProtKB-KW"/>
</dbReference>